<name>A0A7J5Y1R5_DISMA</name>
<reference evidence="1 2" key="1">
    <citation type="submission" date="2020-03" db="EMBL/GenBank/DDBJ databases">
        <title>Dissostichus mawsoni Genome sequencing and assembly.</title>
        <authorList>
            <person name="Park H."/>
        </authorList>
    </citation>
    <scope>NUCLEOTIDE SEQUENCE [LARGE SCALE GENOMIC DNA]</scope>
    <source>
        <strain evidence="1">DM0001</strain>
        <tissue evidence="1">Muscle</tissue>
    </source>
</reference>
<dbReference type="Proteomes" id="UP000518266">
    <property type="component" value="Unassembled WGS sequence"/>
</dbReference>
<comment type="caution">
    <text evidence="1">The sequence shown here is derived from an EMBL/GenBank/DDBJ whole genome shotgun (WGS) entry which is preliminary data.</text>
</comment>
<dbReference type="AlphaFoldDB" id="A0A7J5Y1R5"/>
<evidence type="ECO:0000313" key="2">
    <source>
        <dbReference type="Proteomes" id="UP000518266"/>
    </source>
</evidence>
<feature type="non-terminal residue" evidence="1">
    <location>
        <position position="1"/>
    </location>
</feature>
<dbReference type="EMBL" id="JAAKFY010000019">
    <property type="protein sequence ID" value="KAF3842627.1"/>
    <property type="molecule type" value="Genomic_DNA"/>
</dbReference>
<accession>A0A7J5Y1R5</accession>
<organism evidence="1 2">
    <name type="scientific">Dissostichus mawsoni</name>
    <name type="common">Antarctic cod</name>
    <dbReference type="NCBI Taxonomy" id="36200"/>
    <lineage>
        <taxon>Eukaryota</taxon>
        <taxon>Metazoa</taxon>
        <taxon>Chordata</taxon>
        <taxon>Craniata</taxon>
        <taxon>Vertebrata</taxon>
        <taxon>Euteleostomi</taxon>
        <taxon>Actinopterygii</taxon>
        <taxon>Neopterygii</taxon>
        <taxon>Teleostei</taxon>
        <taxon>Neoteleostei</taxon>
        <taxon>Acanthomorphata</taxon>
        <taxon>Eupercaria</taxon>
        <taxon>Perciformes</taxon>
        <taxon>Notothenioidei</taxon>
        <taxon>Nototheniidae</taxon>
        <taxon>Dissostichus</taxon>
    </lineage>
</organism>
<dbReference type="OrthoDB" id="5952813at2759"/>
<evidence type="ECO:0000313" key="1">
    <source>
        <dbReference type="EMBL" id="KAF3842627.1"/>
    </source>
</evidence>
<protein>
    <submittedName>
        <fullName evidence="1">Uncharacterized protein</fullName>
    </submittedName>
</protein>
<proteinExistence type="predicted"/>
<keyword evidence="2" id="KW-1185">Reference proteome</keyword>
<sequence length="260" mass="29763">MESSLQPYLEMIQKMLHSGCSDEKIHHHLTFECGMQRGASLSNIRPFCREHGLTVTDHELEAAVFNSVKDESMHQRVVWAMCCATFTNHTIGRDGARNLNPVPYTAAYVGHKLHMDQNEKLVMFSVTHVLAIDGFSSKIVGRSTMPVKNNLTIYNEVYRSAIMEHGMWDQEKFASQRHNTERPPYRQTPSTKVIQITPFWPEINNRVNYPLKLALIQLVDQEELDMEDNMTKYCVSSLTCQLAQLGVERALPAWNALRTP</sequence>
<gene>
    <name evidence="1" type="ORF">F7725_024578</name>
</gene>